<dbReference type="Proteomes" id="UP000005237">
    <property type="component" value="Unassembled WGS sequence"/>
</dbReference>
<keyword evidence="2" id="KW-1185">Reference proteome</keyword>
<evidence type="ECO:0000313" key="2">
    <source>
        <dbReference type="Proteomes" id="UP000005237"/>
    </source>
</evidence>
<dbReference type="AlphaFoldDB" id="A0A8R1IB13"/>
<organism evidence="1 2">
    <name type="scientific">Caenorhabditis japonica</name>
    <dbReference type="NCBI Taxonomy" id="281687"/>
    <lineage>
        <taxon>Eukaryota</taxon>
        <taxon>Metazoa</taxon>
        <taxon>Ecdysozoa</taxon>
        <taxon>Nematoda</taxon>
        <taxon>Chromadorea</taxon>
        <taxon>Rhabditida</taxon>
        <taxon>Rhabditina</taxon>
        <taxon>Rhabditomorpha</taxon>
        <taxon>Rhabditoidea</taxon>
        <taxon>Rhabditidae</taxon>
        <taxon>Peloderinae</taxon>
        <taxon>Caenorhabditis</taxon>
    </lineage>
</organism>
<proteinExistence type="predicted"/>
<reference evidence="1" key="2">
    <citation type="submission" date="2022-06" db="UniProtKB">
        <authorList>
            <consortium name="EnsemblMetazoa"/>
        </authorList>
    </citation>
    <scope>IDENTIFICATION</scope>
    <source>
        <strain evidence="1">DF5081</strain>
    </source>
</reference>
<dbReference type="EnsemblMetazoa" id="CJA27607.1">
    <property type="protein sequence ID" value="CJA27607.1"/>
    <property type="gene ID" value="WBGene00183180"/>
</dbReference>
<evidence type="ECO:0000313" key="1">
    <source>
        <dbReference type="EnsemblMetazoa" id="CJA27607.1"/>
    </source>
</evidence>
<protein>
    <submittedName>
        <fullName evidence="1">Uncharacterized protein</fullName>
    </submittedName>
</protein>
<name>A0A8R1IB13_CAEJA</name>
<reference evidence="2" key="1">
    <citation type="submission" date="2010-08" db="EMBL/GenBank/DDBJ databases">
        <authorList>
            <consortium name="Caenorhabditis japonica Sequencing Consortium"/>
            <person name="Wilson R.K."/>
        </authorList>
    </citation>
    <scope>NUCLEOTIDE SEQUENCE [LARGE SCALE GENOMIC DNA]</scope>
    <source>
        <strain evidence="2">DF5081</strain>
    </source>
</reference>
<sequence length="82" mass="9207">MANKFIEEIHDMLPMIRGVTKGDMAETRIRTSRIAMIKTLKKGEWVRLVGVNARHQAGGVGDYVFPPNRIAFDHYGGPTIKP</sequence>
<accession>A0A8R1IB13</accession>